<feature type="region of interest" description="Disordered" evidence="1">
    <location>
        <begin position="366"/>
        <end position="420"/>
    </location>
</feature>
<feature type="compositionally biased region" description="Basic and acidic residues" evidence="1">
    <location>
        <begin position="373"/>
        <end position="384"/>
    </location>
</feature>
<dbReference type="EMBL" id="KL142569">
    <property type="protein sequence ID" value="KDR65030.1"/>
    <property type="molecule type" value="Genomic_DNA"/>
</dbReference>
<dbReference type="AlphaFoldDB" id="A0A067S2J8"/>
<feature type="compositionally biased region" description="Basic residues" evidence="1">
    <location>
        <begin position="408"/>
        <end position="420"/>
    </location>
</feature>
<dbReference type="Proteomes" id="UP000027222">
    <property type="component" value="Unassembled WGS sequence"/>
</dbReference>
<evidence type="ECO:0000313" key="2">
    <source>
        <dbReference type="EMBL" id="KDR65030.1"/>
    </source>
</evidence>
<proteinExistence type="predicted"/>
<gene>
    <name evidence="2" type="ORF">GALMADRAFT_149054</name>
</gene>
<evidence type="ECO:0000313" key="3">
    <source>
        <dbReference type="Proteomes" id="UP000027222"/>
    </source>
</evidence>
<dbReference type="HOGENOM" id="CLU_653910_0_0_1"/>
<reference evidence="3" key="1">
    <citation type="journal article" date="2014" name="Proc. Natl. Acad. Sci. U.S.A.">
        <title>Extensive sampling of basidiomycete genomes demonstrates inadequacy of the white-rot/brown-rot paradigm for wood decay fungi.</title>
        <authorList>
            <person name="Riley R."/>
            <person name="Salamov A.A."/>
            <person name="Brown D.W."/>
            <person name="Nagy L.G."/>
            <person name="Floudas D."/>
            <person name="Held B.W."/>
            <person name="Levasseur A."/>
            <person name="Lombard V."/>
            <person name="Morin E."/>
            <person name="Otillar R."/>
            <person name="Lindquist E.A."/>
            <person name="Sun H."/>
            <person name="LaButti K.M."/>
            <person name="Schmutz J."/>
            <person name="Jabbour D."/>
            <person name="Luo H."/>
            <person name="Baker S.E."/>
            <person name="Pisabarro A.G."/>
            <person name="Walton J.D."/>
            <person name="Blanchette R.A."/>
            <person name="Henrissat B."/>
            <person name="Martin F."/>
            <person name="Cullen D."/>
            <person name="Hibbett D.S."/>
            <person name="Grigoriev I.V."/>
        </authorList>
    </citation>
    <scope>NUCLEOTIDE SEQUENCE [LARGE SCALE GENOMIC DNA]</scope>
    <source>
        <strain evidence="3">CBS 339.88</strain>
    </source>
</reference>
<organism evidence="2 3">
    <name type="scientific">Galerina marginata (strain CBS 339.88)</name>
    <dbReference type="NCBI Taxonomy" id="685588"/>
    <lineage>
        <taxon>Eukaryota</taxon>
        <taxon>Fungi</taxon>
        <taxon>Dikarya</taxon>
        <taxon>Basidiomycota</taxon>
        <taxon>Agaricomycotina</taxon>
        <taxon>Agaricomycetes</taxon>
        <taxon>Agaricomycetidae</taxon>
        <taxon>Agaricales</taxon>
        <taxon>Agaricineae</taxon>
        <taxon>Strophariaceae</taxon>
        <taxon>Galerina</taxon>
    </lineage>
</organism>
<protein>
    <submittedName>
        <fullName evidence="2">Uncharacterized protein</fullName>
    </submittedName>
</protein>
<dbReference type="OrthoDB" id="3039717at2759"/>
<name>A0A067S2J8_GALM3</name>
<sequence>MAPFASFARAMSPSAVDIASSLNVETDDTSANLQAKARTARHTALLAANSLEELIMMIPTDYRASLRPHLQEVSSNASKRVGKKATLAKLRALLAGVPDVHQMSKEQVAAIHWPSHIQAKAPDIQLTKEFSESKEGKPWLSQLADAQTNFRLAILDAELAANRSNVEFLDARLNAKNVYAHIIPDLKSAKETAFKRGLVPVFAEAPPVMALPTHDEDIPAPPAPVPAGDGDVVMDVVEEGELTIRSWAIAPATLRTWRHIQEDVSAYVHRAVGLVEARAFAEELKSSAKKDLKAKAEERAPEIVKSQLDMDATIQRQVQRALAALKPNATASSSKKVSNISEAHSEVKRLATERLSLRAQPAKKVAAFTRSARKGEIKKDAARDSRKKAVIKDTSRRTAAAKADFKGKGKARAQQKKRNA</sequence>
<dbReference type="STRING" id="685588.A0A067S2J8"/>
<evidence type="ECO:0000256" key="1">
    <source>
        <dbReference type="SAM" id="MobiDB-lite"/>
    </source>
</evidence>
<accession>A0A067S2J8</accession>
<keyword evidence="3" id="KW-1185">Reference proteome</keyword>